<dbReference type="Gene3D" id="3.30.420.10">
    <property type="entry name" value="Ribonuclease H-like superfamily/Ribonuclease H"/>
    <property type="match status" value="1"/>
</dbReference>
<name>A0ABY4MGU0_9ACTN</name>
<reference evidence="5" key="1">
    <citation type="submission" date="2021-10" db="EMBL/GenBank/DDBJ databases">
        <title>Streptomyces nigrumlapis sp.nov.,an antimicrobial producing actinobacterium isolated from Black Gobi rocks.</title>
        <authorList>
            <person name="Wen Y."/>
            <person name="Zhang W."/>
            <person name="Liu X.G."/>
        </authorList>
    </citation>
    <scope>NUCLEOTIDE SEQUENCE</scope>
    <source>
        <strain evidence="5">ST13-2-2</strain>
    </source>
</reference>
<organism evidence="5 6">
    <name type="scientific">Streptomyces halobius</name>
    <dbReference type="NCBI Taxonomy" id="2879846"/>
    <lineage>
        <taxon>Bacteria</taxon>
        <taxon>Bacillati</taxon>
        <taxon>Actinomycetota</taxon>
        <taxon>Actinomycetes</taxon>
        <taxon>Kitasatosporales</taxon>
        <taxon>Streptomycetaceae</taxon>
        <taxon>Streptomyces</taxon>
    </lineage>
</organism>
<sequence>MPSWYEGPLASFDTETTGIDVERDRIVSAALVVQETPRSAPRVTRWLINPGVEIPEAATAVHGLTADHLALHGRWPAPVLEEVARALAAQAVAGRPLVVMNAPFDLTLLDRELKRHRATSLDAYLDVHPLYVLDPRVLDKHLDRYRKGRRTLTDLCAHYEIELSDAHEAAADAFAALRVVRALGHRFASRLEGLRPGELHTRQAIWYAAQARGLQEWFARSGTPETVDPHWPLRPELPAAA</sequence>
<dbReference type="EMBL" id="CP086322">
    <property type="protein sequence ID" value="UQA96482.1"/>
    <property type="molecule type" value="Genomic_DNA"/>
</dbReference>
<accession>A0ABY4MGU0</accession>
<dbReference type="InterPro" id="IPR036397">
    <property type="entry name" value="RNaseH_sf"/>
</dbReference>
<protein>
    <submittedName>
        <fullName evidence="5">3'-5' exonuclease</fullName>
    </submittedName>
</protein>
<dbReference type="GO" id="GO:0004527">
    <property type="term" value="F:exonuclease activity"/>
    <property type="evidence" value="ECO:0007669"/>
    <property type="project" value="UniProtKB-KW"/>
</dbReference>
<dbReference type="CDD" id="cd06127">
    <property type="entry name" value="DEDDh"/>
    <property type="match status" value="1"/>
</dbReference>
<dbReference type="PANTHER" id="PTHR30231">
    <property type="entry name" value="DNA POLYMERASE III SUBUNIT EPSILON"/>
    <property type="match status" value="1"/>
</dbReference>
<dbReference type="InterPro" id="IPR012337">
    <property type="entry name" value="RNaseH-like_sf"/>
</dbReference>
<dbReference type="RefSeq" id="WP_248867398.1">
    <property type="nucleotide sequence ID" value="NZ_CP086322.1"/>
</dbReference>
<evidence type="ECO:0000256" key="2">
    <source>
        <dbReference type="ARBA" id="ARBA00022801"/>
    </source>
</evidence>
<keyword evidence="3 5" id="KW-0269">Exonuclease</keyword>
<dbReference type="Proteomes" id="UP000830115">
    <property type="component" value="Chromosome"/>
</dbReference>
<keyword evidence="2" id="KW-0378">Hydrolase</keyword>
<proteinExistence type="predicted"/>
<evidence type="ECO:0000259" key="4">
    <source>
        <dbReference type="SMART" id="SM00479"/>
    </source>
</evidence>
<keyword evidence="6" id="KW-1185">Reference proteome</keyword>
<evidence type="ECO:0000313" key="6">
    <source>
        <dbReference type="Proteomes" id="UP000830115"/>
    </source>
</evidence>
<dbReference type="SMART" id="SM00479">
    <property type="entry name" value="EXOIII"/>
    <property type="match status" value="1"/>
</dbReference>
<dbReference type="NCBIfam" id="NF005927">
    <property type="entry name" value="PRK07942.1"/>
    <property type="match status" value="1"/>
</dbReference>
<evidence type="ECO:0000256" key="3">
    <source>
        <dbReference type="ARBA" id="ARBA00022839"/>
    </source>
</evidence>
<dbReference type="PANTHER" id="PTHR30231:SF4">
    <property type="entry name" value="PROTEIN NEN2"/>
    <property type="match status" value="1"/>
</dbReference>
<feature type="domain" description="Exonuclease" evidence="4">
    <location>
        <begin position="8"/>
        <end position="189"/>
    </location>
</feature>
<dbReference type="SUPFAM" id="SSF53098">
    <property type="entry name" value="Ribonuclease H-like"/>
    <property type="match status" value="1"/>
</dbReference>
<dbReference type="Pfam" id="PF00929">
    <property type="entry name" value="RNase_T"/>
    <property type="match status" value="1"/>
</dbReference>
<evidence type="ECO:0000256" key="1">
    <source>
        <dbReference type="ARBA" id="ARBA00022722"/>
    </source>
</evidence>
<dbReference type="InterPro" id="IPR013520">
    <property type="entry name" value="Ribonucl_H"/>
</dbReference>
<gene>
    <name evidence="5" type="ORF">K9S39_35530</name>
</gene>
<keyword evidence="1" id="KW-0540">Nuclease</keyword>
<evidence type="ECO:0000313" key="5">
    <source>
        <dbReference type="EMBL" id="UQA96482.1"/>
    </source>
</evidence>